<dbReference type="Proteomes" id="UP000442244">
    <property type="component" value="Unassembled WGS sequence"/>
</dbReference>
<dbReference type="RefSeq" id="WP_148606619.1">
    <property type="nucleotide sequence ID" value="NZ_SDGY01000008.1"/>
</dbReference>
<comment type="caution">
    <text evidence="1">The sequence shown here is derived from an EMBL/GenBank/DDBJ whole genome shotgun (WGS) entry which is preliminary data.</text>
</comment>
<dbReference type="OrthoDB" id="3171075at2"/>
<reference evidence="1 2" key="1">
    <citation type="submission" date="2019-01" db="EMBL/GenBank/DDBJ databases">
        <title>Leuconostoc litchii sp. nov., a novel lactic acid bacterium isolated from lychee.</title>
        <authorList>
            <person name="Wang L.-T."/>
        </authorList>
    </citation>
    <scope>NUCLEOTIDE SEQUENCE [LARGE SCALE GENOMIC DNA]</scope>
    <source>
        <strain evidence="1 2">MB7</strain>
    </source>
</reference>
<protein>
    <submittedName>
        <fullName evidence="1">Nucleoid-associated protein</fullName>
    </submittedName>
</protein>
<gene>
    <name evidence="1" type="ORF">ESZ47_08830</name>
</gene>
<dbReference type="InterPro" id="IPR007358">
    <property type="entry name" value="Nucleoid_associated_NdpA"/>
</dbReference>
<organism evidence="1 2">
    <name type="scientific">Leuconostoc litchii</name>
    <dbReference type="NCBI Taxonomy" id="1981069"/>
    <lineage>
        <taxon>Bacteria</taxon>
        <taxon>Bacillati</taxon>
        <taxon>Bacillota</taxon>
        <taxon>Bacilli</taxon>
        <taxon>Lactobacillales</taxon>
        <taxon>Lactobacillaceae</taxon>
        <taxon>Leuconostoc</taxon>
    </lineage>
</organism>
<evidence type="ECO:0000313" key="2">
    <source>
        <dbReference type="Proteomes" id="UP000442244"/>
    </source>
</evidence>
<accession>A0A6P2CJV9</accession>
<dbReference type="Pfam" id="PF04245">
    <property type="entry name" value="NA37"/>
    <property type="match status" value="1"/>
</dbReference>
<dbReference type="GO" id="GO:0009295">
    <property type="term" value="C:nucleoid"/>
    <property type="evidence" value="ECO:0007669"/>
    <property type="project" value="InterPro"/>
</dbReference>
<dbReference type="EMBL" id="SDGY01000008">
    <property type="protein sequence ID" value="TYC46125.1"/>
    <property type="molecule type" value="Genomic_DNA"/>
</dbReference>
<keyword evidence="2" id="KW-1185">Reference proteome</keyword>
<evidence type="ECO:0000313" key="1">
    <source>
        <dbReference type="EMBL" id="TYC46125.1"/>
    </source>
</evidence>
<dbReference type="AlphaFoldDB" id="A0A6P2CJV9"/>
<proteinExistence type="predicted"/>
<sequence length="330" mass="36875">MIIQHAILHILDTNTGSLIASQGEMNVDNVGVHEYIEKLVAKIYRGDLKTGTLVSGSYLDNMLKQDNFPEMTTQLAAKLFDTISVSETIPAGDLLSFQATVDEGAIFGLIKLNFGARYAHAVEYENDEMVNNLVLNQSILPAATQTVDEAVIVNLAESSYQLLEKKQIIDGHRVSYFSENFLEIKPEISAKENIQTIKRTVKTIAEKYDEPEHEVLAITQDVIYNSLAETGSISTDVIAEKVFGDNVSAKQEYQEKVTEKKLPKEVSVVNADKYEKKYRVQKFKLDSGIEISIPINVYQDLSKVEFVNNPDGTVTLMIKDIETILNKFSV</sequence>
<name>A0A6P2CJV9_9LACO</name>